<keyword evidence="1" id="KW-0732">Signal</keyword>
<feature type="chain" id="PRO_5031348541" description="Outer membrane protein beta-barrel domain-containing protein" evidence="1">
    <location>
        <begin position="20"/>
        <end position="333"/>
    </location>
</feature>
<evidence type="ECO:0000313" key="2">
    <source>
        <dbReference type="EMBL" id="NLR92102.1"/>
    </source>
</evidence>
<keyword evidence="3" id="KW-1185">Reference proteome</keyword>
<gene>
    <name evidence="2" type="ORF">HGP29_12825</name>
</gene>
<dbReference type="Proteomes" id="UP000585050">
    <property type="component" value="Unassembled WGS sequence"/>
</dbReference>
<dbReference type="AlphaFoldDB" id="A0A7X8XW94"/>
<evidence type="ECO:0000313" key="3">
    <source>
        <dbReference type="Proteomes" id="UP000585050"/>
    </source>
</evidence>
<name>A0A7X8XW94_9BACT</name>
<accession>A0A7X8XW94</accession>
<organism evidence="2 3">
    <name type="scientific">Flammeovirga agarivorans</name>
    <dbReference type="NCBI Taxonomy" id="2726742"/>
    <lineage>
        <taxon>Bacteria</taxon>
        <taxon>Pseudomonadati</taxon>
        <taxon>Bacteroidota</taxon>
        <taxon>Cytophagia</taxon>
        <taxon>Cytophagales</taxon>
        <taxon>Flammeovirgaceae</taxon>
        <taxon>Flammeovirga</taxon>
    </lineage>
</organism>
<evidence type="ECO:0008006" key="4">
    <source>
        <dbReference type="Google" id="ProtNLM"/>
    </source>
</evidence>
<sequence>MKYLLSSFILLFFLNTTLAQEITETENEKKKYPYIFPIFGQQVQDMGIDFPYSAGVNVSYVYNEIYLGISEFGMGINGTDLSKYLNEKTLGFDKVKATSNSLNLRADLFALPFLNVYGMFSQVKGSTEVGLQPDFGDGKFPYFGSTVVFDAIAYGAGATFNYGYKDYFISIDGNYNATRTDLLKEDIGIYVTSFRFGKKFNLKKDRFVTFYAGIMGRNFTNHNGNAGSITINDALPGVDQQLKDWYDGLSSGQQLVVQGIAKVINDELGTEVGSGSVLNSTVDYHIKKDLLKKWTFQFGGQFQLNKRIWIRGEYGVSDYSKFLMTGVVYRFVV</sequence>
<protein>
    <recommendedName>
        <fullName evidence="4">Outer membrane protein beta-barrel domain-containing protein</fullName>
    </recommendedName>
</protein>
<comment type="caution">
    <text evidence="2">The sequence shown here is derived from an EMBL/GenBank/DDBJ whole genome shotgun (WGS) entry which is preliminary data.</text>
</comment>
<evidence type="ECO:0000256" key="1">
    <source>
        <dbReference type="SAM" id="SignalP"/>
    </source>
</evidence>
<dbReference type="RefSeq" id="WP_168882807.1">
    <property type="nucleotide sequence ID" value="NZ_JABAIL010000003.1"/>
</dbReference>
<feature type="signal peptide" evidence="1">
    <location>
        <begin position="1"/>
        <end position="19"/>
    </location>
</feature>
<dbReference type="EMBL" id="JABAIL010000003">
    <property type="protein sequence ID" value="NLR92102.1"/>
    <property type="molecule type" value="Genomic_DNA"/>
</dbReference>
<proteinExistence type="predicted"/>
<reference evidence="2 3" key="1">
    <citation type="submission" date="2020-04" db="EMBL/GenBank/DDBJ databases">
        <title>Flammeovirga sp. SR4, a novel species isolated from seawater.</title>
        <authorList>
            <person name="Wang X."/>
        </authorList>
    </citation>
    <scope>NUCLEOTIDE SEQUENCE [LARGE SCALE GENOMIC DNA]</scope>
    <source>
        <strain evidence="2 3">SR4</strain>
    </source>
</reference>